<accession>A0A4Y2U692</accession>
<name>A0A4Y2U692_ARAVE</name>
<evidence type="ECO:0008006" key="3">
    <source>
        <dbReference type="Google" id="ProtNLM"/>
    </source>
</evidence>
<keyword evidence="2" id="KW-1185">Reference proteome</keyword>
<evidence type="ECO:0000313" key="2">
    <source>
        <dbReference type="Proteomes" id="UP000499080"/>
    </source>
</evidence>
<protein>
    <recommendedName>
        <fullName evidence="3">MATH domain-containing protein</fullName>
    </recommendedName>
</protein>
<dbReference type="Proteomes" id="UP000499080">
    <property type="component" value="Unassembled WGS sequence"/>
</dbReference>
<evidence type="ECO:0000313" key="1">
    <source>
        <dbReference type="EMBL" id="GBO07524.1"/>
    </source>
</evidence>
<dbReference type="AlphaFoldDB" id="A0A4Y2U692"/>
<gene>
    <name evidence="1" type="ORF">AVEN_247363_1</name>
</gene>
<dbReference type="EMBL" id="BGPR01033542">
    <property type="protein sequence ID" value="GBO07524.1"/>
    <property type="molecule type" value="Genomic_DNA"/>
</dbReference>
<comment type="caution">
    <text evidence="1">The sequence shown here is derived from an EMBL/GenBank/DDBJ whole genome shotgun (WGS) entry which is preliminary data.</text>
</comment>
<proteinExistence type="predicted"/>
<reference evidence="1 2" key="1">
    <citation type="journal article" date="2019" name="Sci. Rep.">
        <title>Orb-weaving spider Araneus ventricosus genome elucidates the spidroin gene catalogue.</title>
        <authorList>
            <person name="Kono N."/>
            <person name="Nakamura H."/>
            <person name="Ohtoshi R."/>
            <person name="Moran D.A.P."/>
            <person name="Shinohara A."/>
            <person name="Yoshida Y."/>
            <person name="Fujiwara M."/>
            <person name="Mori M."/>
            <person name="Tomita M."/>
            <person name="Arakawa K."/>
        </authorList>
    </citation>
    <scope>NUCLEOTIDE SEQUENCE [LARGE SCALE GENOMIC DNA]</scope>
</reference>
<sequence length="159" mass="18362">MAVSFYTLYPKDVFEFEWIVENFSFRPEVIRSPQFSPFPNSTERWYIKLKFIEWSECCGIDVFVVISGREFEQFTIKSEFYFCTITDLCIKSDTSFQRITGNEISYRLGVTTFCLRSKLTSLPGDKLKGKAKFTIAGHKVINKSTIINKLPALPAPPIQ</sequence>
<organism evidence="1 2">
    <name type="scientific">Araneus ventricosus</name>
    <name type="common">Orbweaver spider</name>
    <name type="synonym">Epeira ventricosa</name>
    <dbReference type="NCBI Taxonomy" id="182803"/>
    <lineage>
        <taxon>Eukaryota</taxon>
        <taxon>Metazoa</taxon>
        <taxon>Ecdysozoa</taxon>
        <taxon>Arthropoda</taxon>
        <taxon>Chelicerata</taxon>
        <taxon>Arachnida</taxon>
        <taxon>Araneae</taxon>
        <taxon>Araneomorphae</taxon>
        <taxon>Entelegynae</taxon>
        <taxon>Araneoidea</taxon>
        <taxon>Araneidae</taxon>
        <taxon>Araneus</taxon>
    </lineage>
</organism>